<reference evidence="4 5" key="1">
    <citation type="submission" date="2020-08" db="EMBL/GenBank/DDBJ databases">
        <title>Genomic Encyclopedia of Type Strains, Phase III (KMG-III): the genomes of soil and plant-associated and newly described type strains.</title>
        <authorList>
            <person name="Whitman W."/>
        </authorList>
    </citation>
    <scope>NUCLEOTIDE SEQUENCE [LARGE SCALE GENOMIC DNA]</scope>
    <source>
        <strain evidence="4 5">CECT 5862</strain>
    </source>
</reference>
<keyword evidence="2" id="KW-0812">Transmembrane</keyword>
<protein>
    <submittedName>
        <fullName evidence="4">Prepilin peptidase CpaA</fullName>
        <ecNumber evidence="4">3.4.23.43</ecNumber>
    </submittedName>
</protein>
<gene>
    <name evidence="4" type="ORF">FHS18_005030</name>
</gene>
<dbReference type="Gene3D" id="1.20.120.1220">
    <property type="match status" value="1"/>
</dbReference>
<comment type="similarity">
    <text evidence="1">Belongs to the peptidase A24 family.</text>
</comment>
<dbReference type="AlphaFoldDB" id="A0A7W5B229"/>
<name>A0A7W5B229_9BACL</name>
<dbReference type="Proteomes" id="UP000570361">
    <property type="component" value="Unassembled WGS sequence"/>
</dbReference>
<feature type="domain" description="Prepilin type IV endopeptidase peptidase" evidence="3">
    <location>
        <begin position="11"/>
        <end position="110"/>
    </location>
</feature>
<comment type="caution">
    <text evidence="4">The sequence shown here is derived from an EMBL/GenBank/DDBJ whole genome shotgun (WGS) entry which is preliminary data.</text>
</comment>
<keyword evidence="2" id="KW-1133">Transmembrane helix</keyword>
<dbReference type="EMBL" id="JACHXK010000015">
    <property type="protein sequence ID" value="MBB3112928.1"/>
    <property type="molecule type" value="Genomic_DNA"/>
</dbReference>
<keyword evidence="5" id="KW-1185">Reference proteome</keyword>
<dbReference type="GO" id="GO:0006465">
    <property type="term" value="P:signal peptide processing"/>
    <property type="evidence" value="ECO:0007669"/>
    <property type="project" value="TreeGrafter"/>
</dbReference>
<evidence type="ECO:0000259" key="3">
    <source>
        <dbReference type="Pfam" id="PF01478"/>
    </source>
</evidence>
<sequence length="171" mass="17808">MSLAVTNLGAALLLMAAFISDVRSMRIPNWLTLPALAAGLLYHVVMGGLSGATAALTGAGAGFLPLMLLYLLKGIGAGDVKLFAALGAWVGPLLVLQTLMYAILYAGAVGVILVLALRPFGRRVLNGIAILVSSGMPDRARQLMHLSTAKTMKFPFMLAALPGALTAWYLA</sequence>
<organism evidence="4 5">
    <name type="scientific">Paenibacillus phyllosphaerae</name>
    <dbReference type="NCBI Taxonomy" id="274593"/>
    <lineage>
        <taxon>Bacteria</taxon>
        <taxon>Bacillati</taxon>
        <taxon>Bacillota</taxon>
        <taxon>Bacilli</taxon>
        <taxon>Bacillales</taxon>
        <taxon>Paenibacillaceae</taxon>
        <taxon>Paenibacillus</taxon>
    </lineage>
</organism>
<dbReference type="InterPro" id="IPR000045">
    <property type="entry name" value="Prepilin_IV_endopep_pep"/>
</dbReference>
<keyword evidence="2" id="KW-0472">Membrane</keyword>
<dbReference type="InterPro" id="IPR050882">
    <property type="entry name" value="Prepilin_peptidase/N-MTase"/>
</dbReference>
<evidence type="ECO:0000313" key="5">
    <source>
        <dbReference type="Proteomes" id="UP000570361"/>
    </source>
</evidence>
<evidence type="ECO:0000256" key="1">
    <source>
        <dbReference type="ARBA" id="ARBA00005801"/>
    </source>
</evidence>
<evidence type="ECO:0000313" key="4">
    <source>
        <dbReference type="EMBL" id="MBB3112928.1"/>
    </source>
</evidence>
<dbReference type="Pfam" id="PF01478">
    <property type="entry name" value="Peptidase_A24"/>
    <property type="match status" value="1"/>
</dbReference>
<evidence type="ECO:0000256" key="2">
    <source>
        <dbReference type="SAM" id="Phobius"/>
    </source>
</evidence>
<keyword evidence="4" id="KW-0378">Hydrolase</keyword>
<proteinExistence type="inferred from homology"/>
<dbReference type="PANTHER" id="PTHR30487">
    <property type="entry name" value="TYPE 4 PREPILIN-LIKE PROTEINS LEADER PEPTIDE-PROCESSING ENZYME"/>
    <property type="match status" value="1"/>
</dbReference>
<feature type="transmembrane region" description="Helical" evidence="2">
    <location>
        <begin position="82"/>
        <end position="104"/>
    </location>
</feature>
<dbReference type="EC" id="3.4.23.43" evidence="4"/>
<accession>A0A7W5B229</accession>
<dbReference type="RefSeq" id="WP_183603032.1">
    <property type="nucleotide sequence ID" value="NZ_JACHXK010000015.1"/>
</dbReference>
<dbReference type="GO" id="GO:0005886">
    <property type="term" value="C:plasma membrane"/>
    <property type="evidence" value="ECO:0007669"/>
    <property type="project" value="TreeGrafter"/>
</dbReference>
<dbReference type="GO" id="GO:0004190">
    <property type="term" value="F:aspartic-type endopeptidase activity"/>
    <property type="evidence" value="ECO:0007669"/>
    <property type="project" value="UniProtKB-EC"/>
</dbReference>
<dbReference type="PANTHER" id="PTHR30487:SF0">
    <property type="entry name" value="PREPILIN LEADER PEPTIDASE_N-METHYLTRANSFERASE-RELATED"/>
    <property type="match status" value="1"/>
</dbReference>
<feature type="transmembrane region" description="Helical" evidence="2">
    <location>
        <begin position="40"/>
        <end position="70"/>
    </location>
</feature>